<reference evidence="1 2" key="1">
    <citation type="submission" date="2013-06" db="EMBL/GenBank/DDBJ databases">
        <title>The Genome Sequence of Campylobacter ureolyticus ACS-301-V-SCH3B.</title>
        <authorList>
            <consortium name="The Broad Institute Genomics Platform"/>
            <person name="Earl A."/>
            <person name="Ward D."/>
            <person name="Feldgarden M."/>
            <person name="Gevers D."/>
            <person name="Saerens B."/>
            <person name="Vaneechoutte M."/>
            <person name="Walker B."/>
            <person name="Young S."/>
            <person name="Zeng Q."/>
            <person name="Gargeya S."/>
            <person name="Fitzgerald M."/>
            <person name="Haas B."/>
            <person name="Abouelleil A."/>
            <person name="Allen A.W."/>
            <person name="Alvarado L."/>
            <person name="Arachchi H.M."/>
            <person name="Berlin A.M."/>
            <person name="Chapman S.B."/>
            <person name="Gainer-Dewar J."/>
            <person name="Goldberg J."/>
            <person name="Griggs A."/>
            <person name="Gujja S."/>
            <person name="Hansen M."/>
            <person name="Howarth C."/>
            <person name="Imamovic A."/>
            <person name="Ireland A."/>
            <person name="Larimer J."/>
            <person name="McCowan C."/>
            <person name="Murphy C."/>
            <person name="Pearson M."/>
            <person name="Poon T.W."/>
            <person name="Priest M."/>
            <person name="Roberts A."/>
            <person name="Saif S."/>
            <person name="Shea T."/>
            <person name="Sisk P."/>
            <person name="Sykes S."/>
            <person name="Wortman J."/>
            <person name="Nusbaum C."/>
            <person name="Birren B."/>
        </authorList>
    </citation>
    <scope>NUCLEOTIDE SEQUENCE [LARGE SCALE GENOMIC DNA]</scope>
    <source>
        <strain evidence="1 2">ACS-301-V-Sch3b</strain>
    </source>
</reference>
<dbReference type="AlphaFoldDB" id="S3XV71"/>
<gene>
    <name evidence="1" type="ORF">HMPREF9309_00777</name>
</gene>
<keyword evidence="2" id="KW-1185">Reference proteome</keyword>
<proteinExistence type="predicted"/>
<sequence>MTKKDFNNYLKKLELNKKDLSILLNLSYNTINGWNGENKPFPTWLQNWFYYYEKSLKFDKIKKLFNDDILY</sequence>
<comment type="caution">
    <text evidence="1">The sequence shown here is derived from an EMBL/GenBank/DDBJ whole genome shotgun (WGS) entry which is preliminary data.</text>
</comment>
<evidence type="ECO:0000313" key="1">
    <source>
        <dbReference type="EMBL" id="EPH09258.1"/>
    </source>
</evidence>
<dbReference type="HOGENOM" id="CLU_191405_1_1_7"/>
<organism evidence="1 2">
    <name type="scientific">Campylobacter ureolyticus ACS-301-V-Sch3b</name>
    <dbReference type="NCBI Taxonomy" id="883165"/>
    <lineage>
        <taxon>Bacteria</taxon>
        <taxon>Pseudomonadati</taxon>
        <taxon>Campylobacterota</taxon>
        <taxon>Epsilonproteobacteria</taxon>
        <taxon>Campylobacterales</taxon>
        <taxon>Campylobacteraceae</taxon>
        <taxon>Campylobacter</taxon>
    </lineage>
</organism>
<evidence type="ECO:0008006" key="3">
    <source>
        <dbReference type="Google" id="ProtNLM"/>
    </source>
</evidence>
<dbReference type="PATRIC" id="fig|883165.3.peg.790"/>
<dbReference type="Proteomes" id="UP000014539">
    <property type="component" value="Unassembled WGS sequence"/>
</dbReference>
<protein>
    <recommendedName>
        <fullName evidence="3">XRE family transcriptional regulator</fullName>
    </recommendedName>
</protein>
<evidence type="ECO:0000313" key="2">
    <source>
        <dbReference type="Proteomes" id="UP000014539"/>
    </source>
</evidence>
<dbReference type="EMBL" id="AGYD01000005">
    <property type="protein sequence ID" value="EPH09258.1"/>
    <property type="molecule type" value="Genomic_DNA"/>
</dbReference>
<accession>S3XV71</accession>
<name>S3XV71_9BACT</name>
<dbReference type="RefSeq" id="WP_016646632.1">
    <property type="nucleotide sequence ID" value="NZ_KE340326.1"/>
</dbReference>